<keyword evidence="3 7" id="KW-0694">RNA-binding</keyword>
<name>A0A6N6M8D4_9FLAO</name>
<protein>
    <recommendedName>
        <fullName evidence="6 7">Large ribosomal subunit protein bL9</fullName>
    </recommendedName>
</protein>
<evidence type="ECO:0000313" key="10">
    <source>
        <dbReference type="EMBL" id="KAB1066164.1"/>
    </source>
</evidence>
<dbReference type="Pfam" id="PF01281">
    <property type="entry name" value="Ribosomal_L9_N"/>
    <property type="match status" value="1"/>
</dbReference>
<dbReference type="RefSeq" id="WP_151166152.1">
    <property type="nucleotide sequence ID" value="NZ_WACR01000001.1"/>
</dbReference>
<dbReference type="NCBIfam" id="TIGR00158">
    <property type="entry name" value="L9"/>
    <property type="match status" value="1"/>
</dbReference>
<feature type="coiled-coil region" evidence="8">
    <location>
        <begin position="48"/>
        <end position="75"/>
    </location>
</feature>
<dbReference type="Gene3D" id="3.10.430.100">
    <property type="entry name" value="Ribosomal protein L9, C-terminal domain"/>
    <property type="match status" value="1"/>
</dbReference>
<keyword evidence="11" id="KW-1185">Reference proteome</keyword>
<evidence type="ECO:0000256" key="2">
    <source>
        <dbReference type="ARBA" id="ARBA00022730"/>
    </source>
</evidence>
<dbReference type="GO" id="GO:1990904">
    <property type="term" value="C:ribonucleoprotein complex"/>
    <property type="evidence" value="ECO:0007669"/>
    <property type="project" value="UniProtKB-KW"/>
</dbReference>
<dbReference type="GO" id="GO:0005840">
    <property type="term" value="C:ribosome"/>
    <property type="evidence" value="ECO:0007669"/>
    <property type="project" value="UniProtKB-KW"/>
</dbReference>
<evidence type="ECO:0000256" key="6">
    <source>
        <dbReference type="ARBA" id="ARBA00035292"/>
    </source>
</evidence>
<evidence type="ECO:0000256" key="5">
    <source>
        <dbReference type="ARBA" id="ARBA00023274"/>
    </source>
</evidence>
<evidence type="ECO:0000256" key="4">
    <source>
        <dbReference type="ARBA" id="ARBA00022980"/>
    </source>
</evidence>
<sequence>MDIILKENVENLGDAGELVTVKPGYGRNYLIPQGKAILATASAKKMLEENQRQRAHKEEKIIEEAKSNAAKLNDMSLKIGAKVGDQGKIFGSVNTIQVAEAIKKLGVDIDRKNISINQEPIKSVGEYEATIKFHKDVVETVKFEVVGE</sequence>
<organism evidence="10 11">
    <name type="scientific">Salibacter halophilus</name>
    <dbReference type="NCBI Taxonomy" id="1803916"/>
    <lineage>
        <taxon>Bacteria</taxon>
        <taxon>Pseudomonadati</taxon>
        <taxon>Bacteroidota</taxon>
        <taxon>Flavobacteriia</taxon>
        <taxon>Flavobacteriales</taxon>
        <taxon>Salibacteraceae</taxon>
        <taxon>Salibacter</taxon>
    </lineage>
</organism>
<dbReference type="EMBL" id="WACR01000001">
    <property type="protein sequence ID" value="KAB1066164.1"/>
    <property type="molecule type" value="Genomic_DNA"/>
</dbReference>
<keyword evidence="2 7" id="KW-0699">rRNA-binding</keyword>
<dbReference type="InterPro" id="IPR009027">
    <property type="entry name" value="Ribosomal_bL9/RNase_H1_N"/>
</dbReference>
<dbReference type="InterPro" id="IPR020594">
    <property type="entry name" value="Ribosomal_bL9_bac/chp"/>
</dbReference>
<dbReference type="SUPFAM" id="SSF55653">
    <property type="entry name" value="Ribosomal protein L9 C-domain"/>
    <property type="match status" value="1"/>
</dbReference>
<evidence type="ECO:0000256" key="3">
    <source>
        <dbReference type="ARBA" id="ARBA00022884"/>
    </source>
</evidence>
<dbReference type="Gene3D" id="3.40.5.10">
    <property type="entry name" value="Ribosomal protein L9, N-terminal domain"/>
    <property type="match status" value="1"/>
</dbReference>
<keyword evidence="5 7" id="KW-0687">Ribonucleoprotein</keyword>
<dbReference type="OrthoDB" id="9788336at2"/>
<keyword evidence="8" id="KW-0175">Coiled coil</keyword>
<evidence type="ECO:0000256" key="7">
    <source>
        <dbReference type="HAMAP-Rule" id="MF_00503"/>
    </source>
</evidence>
<comment type="function">
    <text evidence="7">Binds to the 23S rRNA.</text>
</comment>
<evidence type="ECO:0000256" key="1">
    <source>
        <dbReference type="ARBA" id="ARBA00010605"/>
    </source>
</evidence>
<dbReference type="FunFam" id="3.40.5.10:FF:000003">
    <property type="entry name" value="50S ribosomal protein L9"/>
    <property type="match status" value="1"/>
</dbReference>
<dbReference type="InterPro" id="IPR020070">
    <property type="entry name" value="Ribosomal_bL9_N"/>
</dbReference>
<dbReference type="Proteomes" id="UP000435357">
    <property type="component" value="Unassembled WGS sequence"/>
</dbReference>
<dbReference type="GO" id="GO:0019843">
    <property type="term" value="F:rRNA binding"/>
    <property type="evidence" value="ECO:0007669"/>
    <property type="project" value="UniProtKB-UniRule"/>
</dbReference>
<comment type="caution">
    <text evidence="10">The sequence shown here is derived from an EMBL/GenBank/DDBJ whole genome shotgun (WGS) entry which is preliminary data.</text>
</comment>
<dbReference type="InterPro" id="IPR036791">
    <property type="entry name" value="Ribosomal_bL9_C_sf"/>
</dbReference>
<dbReference type="GO" id="GO:0006412">
    <property type="term" value="P:translation"/>
    <property type="evidence" value="ECO:0007669"/>
    <property type="project" value="UniProtKB-UniRule"/>
</dbReference>
<accession>A0A6N6M8D4</accession>
<dbReference type="AlphaFoldDB" id="A0A6N6M8D4"/>
<dbReference type="PROSITE" id="PS00651">
    <property type="entry name" value="RIBOSOMAL_L9"/>
    <property type="match status" value="1"/>
</dbReference>
<dbReference type="InterPro" id="IPR036935">
    <property type="entry name" value="Ribosomal_bL9_N_sf"/>
</dbReference>
<evidence type="ECO:0000313" key="11">
    <source>
        <dbReference type="Proteomes" id="UP000435357"/>
    </source>
</evidence>
<comment type="similarity">
    <text evidence="1 7">Belongs to the bacterial ribosomal protein bL9 family.</text>
</comment>
<dbReference type="SUPFAM" id="SSF55658">
    <property type="entry name" value="L9 N-domain-like"/>
    <property type="match status" value="1"/>
</dbReference>
<dbReference type="InterPro" id="IPR020069">
    <property type="entry name" value="Ribosomal_bL9_C"/>
</dbReference>
<reference evidence="10 11" key="1">
    <citation type="submission" date="2019-09" db="EMBL/GenBank/DDBJ databases">
        <title>Genomes of Cryomorphaceae.</title>
        <authorList>
            <person name="Bowman J.P."/>
        </authorList>
    </citation>
    <scope>NUCLEOTIDE SEQUENCE [LARGE SCALE GENOMIC DNA]</scope>
    <source>
        <strain evidence="10 11">KCTC 52047</strain>
    </source>
</reference>
<evidence type="ECO:0000256" key="8">
    <source>
        <dbReference type="SAM" id="Coils"/>
    </source>
</evidence>
<keyword evidence="4 7" id="KW-0689">Ribosomal protein</keyword>
<proteinExistence type="inferred from homology"/>
<dbReference type="PANTHER" id="PTHR21368">
    <property type="entry name" value="50S RIBOSOMAL PROTEIN L9"/>
    <property type="match status" value="1"/>
</dbReference>
<dbReference type="GO" id="GO:0003735">
    <property type="term" value="F:structural constituent of ribosome"/>
    <property type="evidence" value="ECO:0007669"/>
    <property type="project" value="InterPro"/>
</dbReference>
<dbReference type="HAMAP" id="MF_00503">
    <property type="entry name" value="Ribosomal_bL9"/>
    <property type="match status" value="1"/>
</dbReference>
<dbReference type="Pfam" id="PF03948">
    <property type="entry name" value="Ribosomal_L9_C"/>
    <property type="match status" value="1"/>
</dbReference>
<evidence type="ECO:0000259" key="9">
    <source>
        <dbReference type="PROSITE" id="PS00651"/>
    </source>
</evidence>
<dbReference type="InterPro" id="IPR000244">
    <property type="entry name" value="Ribosomal_bL9"/>
</dbReference>
<feature type="domain" description="Ribosomal protein L9" evidence="9">
    <location>
        <begin position="13"/>
        <end position="40"/>
    </location>
</feature>
<gene>
    <name evidence="7" type="primary">rplI</name>
    <name evidence="10" type="ORF">F3059_01445</name>
</gene>